<evidence type="ECO:0000313" key="2">
    <source>
        <dbReference type="EMBL" id="KAH8988339.1"/>
    </source>
</evidence>
<proteinExistence type="predicted"/>
<protein>
    <submittedName>
        <fullName evidence="2">Uncharacterized protein</fullName>
    </submittedName>
</protein>
<comment type="caution">
    <text evidence="2">The sequence shown here is derived from an EMBL/GenBank/DDBJ whole genome shotgun (WGS) entry which is preliminary data.</text>
</comment>
<accession>A0AAD4QC08</accession>
<gene>
    <name evidence="2" type="ORF">EDB92DRAFT_1817535</name>
</gene>
<feature type="region of interest" description="Disordered" evidence="1">
    <location>
        <begin position="46"/>
        <end position="81"/>
    </location>
</feature>
<feature type="region of interest" description="Disordered" evidence="1">
    <location>
        <begin position="157"/>
        <end position="194"/>
    </location>
</feature>
<feature type="compositionally biased region" description="Basic and acidic residues" evidence="1">
    <location>
        <begin position="52"/>
        <end position="67"/>
    </location>
</feature>
<evidence type="ECO:0000256" key="1">
    <source>
        <dbReference type="SAM" id="MobiDB-lite"/>
    </source>
</evidence>
<evidence type="ECO:0000313" key="3">
    <source>
        <dbReference type="Proteomes" id="UP001201163"/>
    </source>
</evidence>
<name>A0AAD4QC08_9AGAM</name>
<dbReference type="EMBL" id="JAKELL010000042">
    <property type="protein sequence ID" value="KAH8988339.1"/>
    <property type="molecule type" value="Genomic_DNA"/>
</dbReference>
<dbReference type="AlphaFoldDB" id="A0AAD4QC08"/>
<sequence>MTHPPEDNVVLRWVIVEFTSDMNAHVWRKCRVGRAGDKDKVESLWQVGQLETRTREEKTREGPHQERQPGTAEPRQCEDGGRAMVIHTPIYSTIIQLKRVAGILYELSTVVPPGLAKVLTQSPVVDNGARAGRRVSSWEPKLPAQSVALVMPEAAAATHARTHARRTLRNSQRSTMSTHRCQYHEPKKSKTHAVTSGWYTDAGTRSRDEHIPNSEAALLALRNNDWTGSRGVSPACISSAQNCRTRPPHHLTTHQSGGIWPANGRERDHQHSAAVSFSLFGTRRSSLSHGVTPSFLLGCYPLGELDIDTPAAAAMVALAAGGAPKPDRRSRGALLPRQRSKRTKRIHVLGPLAYVRGGERERGTQLTCQLAVCADFEPGVSASAVSTSAQCDCHISFTGLLPVLSWVAYYVPVTS</sequence>
<feature type="compositionally biased region" description="Polar residues" evidence="1">
    <location>
        <begin position="169"/>
        <end position="180"/>
    </location>
</feature>
<organism evidence="2 3">
    <name type="scientific">Lactarius akahatsu</name>
    <dbReference type="NCBI Taxonomy" id="416441"/>
    <lineage>
        <taxon>Eukaryota</taxon>
        <taxon>Fungi</taxon>
        <taxon>Dikarya</taxon>
        <taxon>Basidiomycota</taxon>
        <taxon>Agaricomycotina</taxon>
        <taxon>Agaricomycetes</taxon>
        <taxon>Russulales</taxon>
        <taxon>Russulaceae</taxon>
        <taxon>Lactarius</taxon>
    </lineage>
</organism>
<keyword evidence="3" id="KW-1185">Reference proteome</keyword>
<reference evidence="2" key="1">
    <citation type="submission" date="2022-01" db="EMBL/GenBank/DDBJ databases">
        <title>Comparative genomics reveals a dynamic genome evolution in the ectomycorrhizal milk-cap (Lactarius) mushrooms.</title>
        <authorList>
            <consortium name="DOE Joint Genome Institute"/>
            <person name="Lebreton A."/>
            <person name="Tang N."/>
            <person name="Kuo A."/>
            <person name="LaButti K."/>
            <person name="Drula E."/>
            <person name="Barry K."/>
            <person name="Clum A."/>
            <person name="Lipzen A."/>
            <person name="Mousain D."/>
            <person name="Ng V."/>
            <person name="Wang R."/>
            <person name="Wang X."/>
            <person name="Dai Y."/>
            <person name="Henrissat B."/>
            <person name="Grigoriev I.V."/>
            <person name="Guerin-Laguette A."/>
            <person name="Yu F."/>
            <person name="Martin F.M."/>
        </authorList>
    </citation>
    <scope>NUCLEOTIDE SEQUENCE</scope>
    <source>
        <strain evidence="2">QP</strain>
    </source>
</reference>
<dbReference type="Proteomes" id="UP001201163">
    <property type="component" value="Unassembled WGS sequence"/>
</dbReference>